<dbReference type="AlphaFoldDB" id="U6M0R1"/>
<dbReference type="OrthoDB" id="347373at2759"/>
<dbReference type="GeneID" id="25335165"/>
<protein>
    <submittedName>
        <fullName evidence="1">Uncharacterized protein</fullName>
    </submittedName>
</protein>
<organism evidence="1 2">
    <name type="scientific">Eimeria maxima</name>
    <name type="common">Coccidian parasite</name>
    <dbReference type="NCBI Taxonomy" id="5804"/>
    <lineage>
        <taxon>Eukaryota</taxon>
        <taxon>Sar</taxon>
        <taxon>Alveolata</taxon>
        <taxon>Apicomplexa</taxon>
        <taxon>Conoidasida</taxon>
        <taxon>Coccidia</taxon>
        <taxon>Eucoccidiorida</taxon>
        <taxon>Eimeriorina</taxon>
        <taxon>Eimeriidae</taxon>
        <taxon>Eimeria</taxon>
    </lineage>
</organism>
<dbReference type="EMBL" id="HG719388">
    <property type="protein sequence ID" value="CDJ57827.1"/>
    <property type="molecule type" value="Genomic_DNA"/>
</dbReference>
<reference evidence="1" key="1">
    <citation type="submission" date="2013-10" db="EMBL/GenBank/DDBJ databases">
        <title>Genomic analysis of the causative agents of coccidiosis in chickens.</title>
        <authorList>
            <person name="Reid A.J."/>
            <person name="Blake D."/>
            <person name="Billington K."/>
            <person name="Browne H."/>
            <person name="Dunn M."/>
            <person name="Hung S."/>
            <person name="Kawahara F."/>
            <person name="Miranda-Saavedra D."/>
            <person name="Mourier T."/>
            <person name="Nagra H."/>
            <person name="Otto T.D."/>
            <person name="Rawlings N."/>
            <person name="Sanchez A."/>
            <person name="Sanders M."/>
            <person name="Subramaniam C."/>
            <person name="Tay Y."/>
            <person name="Dear P."/>
            <person name="Doerig C."/>
            <person name="Gruber A."/>
            <person name="Parkinson J."/>
            <person name="Shirley M."/>
            <person name="Wan K.L."/>
            <person name="Berriman M."/>
            <person name="Tomley F."/>
            <person name="Pain A."/>
        </authorList>
    </citation>
    <scope>NUCLEOTIDE SEQUENCE [LARGE SCALE GENOMIC DNA]</scope>
    <source>
        <strain evidence="1">Weybridge</strain>
    </source>
</reference>
<evidence type="ECO:0000313" key="1">
    <source>
        <dbReference type="EMBL" id="CDJ57827.1"/>
    </source>
</evidence>
<sequence length="310" mass="35715">MEGQGAANDQREALNVLLRLRLDGKNGNTIKEKKVCTLPDDYRLRVPERVYQSTKLSSAAAAVAAAAACKPSQLAALCLNSCLGGQTPEQQETIYHKQLKSEVSALREFGNQMKERFFEGNTEASRDVRRLEFENRQLCAAQRLHDSQCKSLYDKIEVDFLGFYDETLACDLKYLEELTEERDHYYHTAIKTKEEGLEKESYYKSKEENLIKTFNTKIQEKEKQLFASNEKQIQMQTLIRQQKHNNAKYVTLIQQQRELLRKAAAEFKTLSAALQGNNKEAQQLKRLAQIEPQEEITEEQLQQAMARLVR</sequence>
<dbReference type="VEuPathDB" id="ToxoDB:EMWEY_00011790"/>
<proteinExistence type="predicted"/>
<reference evidence="1" key="2">
    <citation type="submission" date="2013-10" db="EMBL/GenBank/DDBJ databases">
        <authorList>
            <person name="Aslett M."/>
        </authorList>
    </citation>
    <scope>NUCLEOTIDE SEQUENCE [LARGE SCALE GENOMIC DNA]</scope>
    <source>
        <strain evidence="1">Weybridge</strain>
    </source>
</reference>
<dbReference type="Proteomes" id="UP000030763">
    <property type="component" value="Unassembled WGS sequence"/>
</dbReference>
<accession>U6M0R1</accession>
<gene>
    <name evidence="1" type="ORF">EMWEY_00011790</name>
</gene>
<dbReference type="RefSeq" id="XP_013334475.1">
    <property type="nucleotide sequence ID" value="XM_013479021.1"/>
</dbReference>
<keyword evidence="2" id="KW-1185">Reference proteome</keyword>
<name>U6M0R1_EIMMA</name>
<evidence type="ECO:0000313" key="2">
    <source>
        <dbReference type="Proteomes" id="UP000030763"/>
    </source>
</evidence>